<dbReference type="PANTHER" id="PTHR32141:SF26">
    <property type="entry name" value="OS08G0328600 PROTEIN"/>
    <property type="match status" value="1"/>
</dbReference>
<sequence>MDGGVDRLSALSDDLLRRILYLVPAKEAASTSVLSRRWENTYPSSSAIKQKAFARAAAAALAAAEAPVTRLTLRVDFDAAGGDNSSIRQFLYGVKAWDTDVGQADVVGAVLSHPKAASHVEDLRVTLGADSSAFPDRVATLRVLDLTGCHLALAPPALPRLATLRLRSCTVPREHLQALADAAPELAAVHLDSAFFTPPPGRPDDHSCCAIEIDAPRLRSLSYKGLLRRFLLTSPSPDLARVDLHFLQDEPHGPRREEDRERTTVLFWEFMHNFTDARALKLKVNLDLKEIAAVGEAARRAARLRAFPNVERLELEGVHRPASRTAAVAVASLLRCCPAVRDLVLRLSTMPPRSWKPAVYGRPFLERKYRLDYSKSIDRFTRRSSKTTIGYGDVPDEIPGLSGSSFACLQSSLRRVSLQFRLGGDPGSSCLGVRLLKFFAENAVVLEEIRVDSGNRRLHEHLNLDVGKWIAPDNSTKACLKRRNLAEGSWEFSRVPSSPDLDSTADDLGRSATGFTVLPLERRGRMDCKSRSLVNY</sequence>
<proteinExistence type="predicted"/>
<gene>
    <name evidence="1" type="ORF">PVAP13_3KG228942</name>
</gene>
<reference evidence="1" key="1">
    <citation type="submission" date="2020-05" db="EMBL/GenBank/DDBJ databases">
        <title>WGS assembly of Panicum virgatum.</title>
        <authorList>
            <person name="Lovell J.T."/>
            <person name="Jenkins J."/>
            <person name="Shu S."/>
            <person name="Juenger T.E."/>
            <person name="Schmutz J."/>
        </authorList>
    </citation>
    <scope>NUCLEOTIDE SEQUENCE</scope>
    <source>
        <strain evidence="1">AP13</strain>
    </source>
</reference>
<dbReference type="InterPro" id="IPR036047">
    <property type="entry name" value="F-box-like_dom_sf"/>
</dbReference>
<dbReference type="SUPFAM" id="SSF81383">
    <property type="entry name" value="F-box domain"/>
    <property type="match status" value="1"/>
</dbReference>
<dbReference type="InterPro" id="IPR032675">
    <property type="entry name" value="LRR_dom_sf"/>
</dbReference>
<dbReference type="InterPro" id="IPR055302">
    <property type="entry name" value="F-box_dom-containing"/>
</dbReference>
<protein>
    <recommendedName>
        <fullName evidence="3">F-box domain-containing protein</fullName>
    </recommendedName>
</protein>
<keyword evidence="2" id="KW-1185">Reference proteome</keyword>
<accession>A0A8T0UV21</accession>
<evidence type="ECO:0000313" key="2">
    <source>
        <dbReference type="Proteomes" id="UP000823388"/>
    </source>
</evidence>
<evidence type="ECO:0008006" key="3">
    <source>
        <dbReference type="Google" id="ProtNLM"/>
    </source>
</evidence>
<evidence type="ECO:0000313" key="1">
    <source>
        <dbReference type="EMBL" id="KAG2628142.1"/>
    </source>
</evidence>
<dbReference type="Gene3D" id="3.80.10.10">
    <property type="entry name" value="Ribonuclease Inhibitor"/>
    <property type="match status" value="1"/>
</dbReference>
<dbReference type="Proteomes" id="UP000823388">
    <property type="component" value="Chromosome 3K"/>
</dbReference>
<dbReference type="EMBL" id="CM029041">
    <property type="protein sequence ID" value="KAG2628142.1"/>
    <property type="molecule type" value="Genomic_DNA"/>
</dbReference>
<dbReference type="PANTHER" id="PTHR32141">
    <property type="match status" value="1"/>
</dbReference>
<name>A0A8T0UV21_PANVG</name>
<dbReference type="AlphaFoldDB" id="A0A8T0UV21"/>
<organism evidence="1 2">
    <name type="scientific">Panicum virgatum</name>
    <name type="common">Blackwell switchgrass</name>
    <dbReference type="NCBI Taxonomy" id="38727"/>
    <lineage>
        <taxon>Eukaryota</taxon>
        <taxon>Viridiplantae</taxon>
        <taxon>Streptophyta</taxon>
        <taxon>Embryophyta</taxon>
        <taxon>Tracheophyta</taxon>
        <taxon>Spermatophyta</taxon>
        <taxon>Magnoliopsida</taxon>
        <taxon>Liliopsida</taxon>
        <taxon>Poales</taxon>
        <taxon>Poaceae</taxon>
        <taxon>PACMAD clade</taxon>
        <taxon>Panicoideae</taxon>
        <taxon>Panicodae</taxon>
        <taxon>Paniceae</taxon>
        <taxon>Panicinae</taxon>
        <taxon>Panicum</taxon>
        <taxon>Panicum sect. Hiantes</taxon>
    </lineage>
</organism>
<comment type="caution">
    <text evidence="1">The sequence shown here is derived from an EMBL/GenBank/DDBJ whole genome shotgun (WGS) entry which is preliminary data.</text>
</comment>